<dbReference type="RefSeq" id="WP_386444945.1">
    <property type="nucleotide sequence ID" value="NZ_JBHSFH010000005.1"/>
</dbReference>
<evidence type="ECO:0000259" key="2">
    <source>
        <dbReference type="Pfam" id="PF14032"/>
    </source>
</evidence>
<name>A0ABV9A3S0_9ACTN</name>
<protein>
    <submittedName>
        <fullName evidence="3">Sensor domain-containing protein</fullName>
    </submittedName>
</protein>
<feature type="domain" description="PknH-like extracellular" evidence="2">
    <location>
        <begin position="62"/>
        <end position="191"/>
    </location>
</feature>
<dbReference type="InterPro" id="IPR026954">
    <property type="entry name" value="PknH-like_Extracell"/>
</dbReference>
<feature type="compositionally biased region" description="Gly residues" evidence="1">
    <location>
        <begin position="41"/>
        <end position="59"/>
    </location>
</feature>
<evidence type="ECO:0000256" key="1">
    <source>
        <dbReference type="SAM" id="MobiDB-lite"/>
    </source>
</evidence>
<feature type="region of interest" description="Disordered" evidence="1">
    <location>
        <begin position="80"/>
        <end position="113"/>
    </location>
</feature>
<feature type="compositionally biased region" description="Basic and acidic residues" evidence="1">
    <location>
        <begin position="27"/>
        <end position="38"/>
    </location>
</feature>
<organism evidence="3 4">
    <name type="scientific">Streptomyces ovatisporus</name>
    <dbReference type="NCBI Taxonomy" id="1128682"/>
    <lineage>
        <taxon>Bacteria</taxon>
        <taxon>Bacillati</taxon>
        <taxon>Actinomycetota</taxon>
        <taxon>Actinomycetes</taxon>
        <taxon>Kitasatosporales</taxon>
        <taxon>Streptomycetaceae</taxon>
        <taxon>Streptomyces</taxon>
    </lineage>
</organism>
<reference evidence="4" key="1">
    <citation type="journal article" date="2019" name="Int. J. Syst. Evol. Microbiol.">
        <title>The Global Catalogue of Microorganisms (GCM) 10K type strain sequencing project: providing services to taxonomists for standard genome sequencing and annotation.</title>
        <authorList>
            <consortium name="The Broad Institute Genomics Platform"/>
            <consortium name="The Broad Institute Genome Sequencing Center for Infectious Disease"/>
            <person name="Wu L."/>
            <person name="Ma J."/>
        </authorList>
    </citation>
    <scope>NUCLEOTIDE SEQUENCE [LARGE SCALE GENOMIC DNA]</scope>
    <source>
        <strain evidence="4">CGMCC 4.7357</strain>
    </source>
</reference>
<dbReference type="Pfam" id="PF14032">
    <property type="entry name" value="PknH_C"/>
    <property type="match status" value="1"/>
</dbReference>
<keyword evidence="4" id="KW-1185">Reference proteome</keyword>
<sequence length="251" mass="25423">MGIAVGVPVLAVSVVACSGGSDGAGDGGKKNDAREERSSGGSAGKSGGGEGGGSGGGESAEGKRLASALLKSGDVAGYRVQRSKKDALPRHNTVQSDDPKCSAVTDAMDSDPEHARTAYTNGVLQKGSSPASSGAVQQVLLASYKKDGAQQWLAELRKALGGCKSFTAKDGAGEKVRLNVARGPVGAVGDDSVEFTLRVTEQRDSPLVFTIVRTGGRTASFMSISLSGEPRPIAKALAVKQHEKLAALGRG</sequence>
<gene>
    <name evidence="3" type="ORF">ACFPA8_08840</name>
</gene>
<dbReference type="EMBL" id="JBHSFH010000005">
    <property type="protein sequence ID" value="MFC4494239.1"/>
    <property type="molecule type" value="Genomic_DNA"/>
</dbReference>
<accession>A0ABV9A3S0</accession>
<evidence type="ECO:0000313" key="3">
    <source>
        <dbReference type="EMBL" id="MFC4494239.1"/>
    </source>
</evidence>
<proteinExistence type="predicted"/>
<comment type="caution">
    <text evidence="3">The sequence shown here is derived from an EMBL/GenBank/DDBJ whole genome shotgun (WGS) entry which is preliminary data.</text>
</comment>
<feature type="region of interest" description="Disordered" evidence="1">
    <location>
        <begin position="18"/>
        <end position="66"/>
    </location>
</feature>
<dbReference type="Proteomes" id="UP001595997">
    <property type="component" value="Unassembled WGS sequence"/>
</dbReference>
<evidence type="ECO:0000313" key="4">
    <source>
        <dbReference type="Proteomes" id="UP001595997"/>
    </source>
</evidence>